<gene>
    <name evidence="1" type="ORF">AAP_00902</name>
</gene>
<dbReference type="AlphaFoldDB" id="A0A162JJC7"/>
<accession>A0A162JJC7</accession>
<name>A0A162JJC7_9EURO</name>
<comment type="caution">
    <text evidence="1">The sequence shown here is derived from an EMBL/GenBank/DDBJ whole genome shotgun (WGS) entry which is preliminary data.</text>
</comment>
<keyword evidence="2" id="KW-1185">Reference proteome</keyword>
<dbReference type="Pfam" id="PF03645">
    <property type="entry name" value="Tctex-1"/>
    <property type="match status" value="1"/>
</dbReference>
<dbReference type="EMBL" id="AZGZ01000002">
    <property type="protein sequence ID" value="KZZ97259.1"/>
    <property type="molecule type" value="Genomic_DNA"/>
</dbReference>
<dbReference type="VEuPathDB" id="FungiDB:AAP_00902"/>
<sequence length="109" mass="12141">MLLQSAHRLPNPLKSFDTIIASLVKATTPAESPEGKKPQSPYRFCVNCTIIQQDVDEEDKPGSAGKRGMHSAAGAYWDVSRDGMWTYKYQNAEDRGIEVVLNIAWFGTH</sequence>
<evidence type="ECO:0000313" key="1">
    <source>
        <dbReference type="EMBL" id="KZZ97259.1"/>
    </source>
</evidence>
<dbReference type="Gene3D" id="3.30.1140.40">
    <property type="entry name" value="Tctex-1"/>
    <property type="match status" value="1"/>
</dbReference>
<organism evidence="1 2">
    <name type="scientific">Ascosphaera apis ARSEF 7405</name>
    <dbReference type="NCBI Taxonomy" id="392613"/>
    <lineage>
        <taxon>Eukaryota</taxon>
        <taxon>Fungi</taxon>
        <taxon>Dikarya</taxon>
        <taxon>Ascomycota</taxon>
        <taxon>Pezizomycotina</taxon>
        <taxon>Eurotiomycetes</taxon>
        <taxon>Eurotiomycetidae</taxon>
        <taxon>Onygenales</taxon>
        <taxon>Ascosphaeraceae</taxon>
        <taxon>Ascosphaera</taxon>
    </lineage>
</organism>
<evidence type="ECO:0000313" key="2">
    <source>
        <dbReference type="Proteomes" id="UP000242877"/>
    </source>
</evidence>
<dbReference type="Proteomes" id="UP000242877">
    <property type="component" value="Unassembled WGS sequence"/>
</dbReference>
<reference evidence="1 2" key="1">
    <citation type="journal article" date="2016" name="Genome Biol. Evol.">
        <title>Divergent and convergent evolution of fungal pathogenicity.</title>
        <authorList>
            <person name="Shang Y."/>
            <person name="Xiao G."/>
            <person name="Zheng P."/>
            <person name="Cen K."/>
            <person name="Zhan S."/>
            <person name="Wang C."/>
        </authorList>
    </citation>
    <scope>NUCLEOTIDE SEQUENCE [LARGE SCALE GENOMIC DNA]</scope>
    <source>
        <strain evidence="1 2">ARSEF 7405</strain>
    </source>
</reference>
<proteinExistence type="predicted"/>
<dbReference type="InterPro" id="IPR005334">
    <property type="entry name" value="Tctex-1-like"/>
</dbReference>
<dbReference type="InterPro" id="IPR038586">
    <property type="entry name" value="Tctex-1-like_sf"/>
</dbReference>
<protein>
    <submittedName>
        <fullName evidence="1">Dynein light chain</fullName>
    </submittedName>
</protein>
<dbReference type="OrthoDB" id="10059120at2759"/>